<dbReference type="GO" id="GO:0005975">
    <property type="term" value="P:carbohydrate metabolic process"/>
    <property type="evidence" value="ECO:0007669"/>
    <property type="project" value="UniProtKB-ARBA"/>
</dbReference>
<evidence type="ECO:0000313" key="10">
    <source>
        <dbReference type="Proteomes" id="UP000199629"/>
    </source>
</evidence>
<evidence type="ECO:0000259" key="7">
    <source>
        <dbReference type="PROSITE" id="PS50093"/>
    </source>
</evidence>
<dbReference type="InterPro" id="IPR013783">
    <property type="entry name" value="Ig-like_fold"/>
</dbReference>
<dbReference type="SMART" id="SM00327">
    <property type="entry name" value="VWA"/>
    <property type="match status" value="1"/>
</dbReference>
<name>A0A1C4ZJ25_9ACTN</name>
<evidence type="ECO:0000256" key="3">
    <source>
        <dbReference type="ARBA" id="ARBA00022729"/>
    </source>
</evidence>
<dbReference type="InterPro" id="IPR052969">
    <property type="entry name" value="Thr-specific_kinase-like"/>
</dbReference>
<evidence type="ECO:0000256" key="5">
    <source>
        <dbReference type="PIRSR" id="PIRSR637460-2"/>
    </source>
</evidence>
<dbReference type="InterPro" id="IPR035986">
    <property type="entry name" value="PKD_dom_sf"/>
</dbReference>
<feature type="disulfide bond" evidence="5">
    <location>
        <begin position="50"/>
        <end position="79"/>
    </location>
</feature>
<feature type="active site" description="Nucleophile" evidence="4">
    <location>
        <position position="34"/>
    </location>
</feature>
<dbReference type="GO" id="GO:0004674">
    <property type="term" value="F:protein serine/threonine kinase activity"/>
    <property type="evidence" value="ECO:0007669"/>
    <property type="project" value="TreeGrafter"/>
</dbReference>
<dbReference type="PROSITE" id="PS50093">
    <property type="entry name" value="PKD"/>
    <property type="match status" value="1"/>
</dbReference>
<dbReference type="AlphaFoldDB" id="A0A1C4ZJ25"/>
<dbReference type="CDD" id="cd00198">
    <property type="entry name" value="vWFA"/>
    <property type="match status" value="1"/>
</dbReference>
<sequence>MASSPAAFKAAAAALLAAASAAGSHINIVVIGDSYSAGNGAGDYYGPGGCYRSRSNWGERYAQWLRGQGHPVTVTDRACSGGVTSQYWSTRDLGDHSEVGACHTGTGDEIVTTRVGAGAFSRCNTTLRAQKDSVDKSTDLVLFTFGGNDIHFSDIAKQCFIVGYRDPGDCRTKVNAANTLMDDTTEDGMQARIKNILIDLHKNRLRTDAKVVLLGYPQLIGPVDYVLKHRNIFGKVTDTYDAAKGVRDLGTKGSTVQTNAVSAAEAAEGADFVTYLPQALSLFDGHQPDPRLGDKNPNSWIVEPFQSTSTDTWYHPNRTGHDEYAGILETNFGDGTPGSPLASAQGLDLVFVIDTTGSMGGTIQAVKDNVNAVVDQLAAGTSSYRLAVVSYRDQPSYTGDPGDYASRLDQDFTADTAAVKTAVGNLVADGGADYPESAYSGLETAIKLTWRSAVRKEIVLFTDAPAHDPEPVSNLTASQVIADALAVDPAIVNVVGNTDTTLASVASGTGGQVLSAASGSDVTTALHEIVTTSLAAPFATIGDGYHAAIGKPVTFTAAGSFDPAAGTLSYAWDVDSDGTVDATTTTATYTHTYSAAYKGLVSVKVTSSSGKASTATAPILVDVDGDGVEDQVDNCPALYNPGQEDEDGDNVGDLCDDSSGIPTTDKEGVIVGDSVNQAPTATADAFVTEAGATLTVPAPGVLGNDTDPDVGNTLTAKLATQPTHGTLSLAADGSFTYTPAHGYGGSDSFTYTAVDGDGVESAPATVTLTVTPLTGKQRLIFVADGYDHIVINGDVTSGHLTIARTKGVVQSITGTVTVKTHSKQTVQMIFQVVRSGRSYTATVTVMDGRKVHTYRGKGTVSGNGKVVIGKFCPGHPSFGFVIKSR</sequence>
<feature type="disulfide bond" evidence="5">
    <location>
        <begin position="159"/>
        <end position="170"/>
    </location>
</feature>
<dbReference type="Gene3D" id="3.40.50.410">
    <property type="entry name" value="von Willebrand factor, type A domain"/>
    <property type="match status" value="1"/>
</dbReference>
<keyword evidence="5" id="KW-1015">Disulfide bond</keyword>
<dbReference type="InterPro" id="IPR036514">
    <property type="entry name" value="SGNH_hydro_sf"/>
</dbReference>
<keyword evidence="10" id="KW-1185">Reference proteome</keyword>
<dbReference type="InterPro" id="IPR000601">
    <property type="entry name" value="PKD_dom"/>
</dbReference>
<feature type="domain" description="VWFA" evidence="8">
    <location>
        <begin position="348"/>
        <end position="534"/>
    </location>
</feature>
<feature type="chain" id="PRO_5008710251" evidence="6">
    <location>
        <begin position="22"/>
        <end position="885"/>
    </location>
</feature>
<feature type="domain" description="PKD" evidence="7">
    <location>
        <begin position="536"/>
        <end position="628"/>
    </location>
</feature>
<dbReference type="GO" id="GO:0005737">
    <property type="term" value="C:cytoplasm"/>
    <property type="evidence" value="ECO:0007669"/>
    <property type="project" value="TreeGrafter"/>
</dbReference>
<dbReference type="CDD" id="cd01823">
    <property type="entry name" value="SEST_like"/>
    <property type="match status" value="1"/>
</dbReference>
<dbReference type="PROSITE" id="PS50234">
    <property type="entry name" value="VWFA"/>
    <property type="match status" value="1"/>
</dbReference>
<comment type="subcellular location">
    <subcellularLocation>
        <location evidence="1">Secreted</location>
    </subcellularLocation>
</comment>
<dbReference type="SUPFAM" id="SSF49299">
    <property type="entry name" value="PKD domain"/>
    <property type="match status" value="1"/>
</dbReference>
<feature type="signal peptide" evidence="6">
    <location>
        <begin position="1"/>
        <end position="21"/>
    </location>
</feature>
<dbReference type="Proteomes" id="UP000199629">
    <property type="component" value="Unassembled WGS sequence"/>
</dbReference>
<dbReference type="Gene3D" id="3.40.50.1110">
    <property type="entry name" value="SGNH hydrolase"/>
    <property type="match status" value="1"/>
</dbReference>
<dbReference type="SUPFAM" id="SSF52266">
    <property type="entry name" value="SGNH hydrolase"/>
    <property type="match status" value="1"/>
</dbReference>
<dbReference type="SUPFAM" id="SSF53300">
    <property type="entry name" value="vWA-like"/>
    <property type="match status" value="1"/>
</dbReference>
<dbReference type="Pfam" id="PF18911">
    <property type="entry name" value="PKD_4"/>
    <property type="match status" value="1"/>
</dbReference>
<accession>A0A1C4ZJ25</accession>
<dbReference type="GO" id="GO:0016788">
    <property type="term" value="F:hydrolase activity, acting on ester bonds"/>
    <property type="evidence" value="ECO:0007669"/>
    <property type="project" value="InterPro"/>
</dbReference>
<dbReference type="PANTHER" id="PTHR47763:SF1">
    <property type="entry name" value="DUF659 DOMAIN-CONTAINING PROTEIN"/>
    <property type="match status" value="1"/>
</dbReference>
<feature type="active site" evidence="4">
    <location>
        <position position="315"/>
    </location>
</feature>
<protein>
    <submittedName>
        <fullName evidence="9">VCBS repeat-containing protein</fullName>
    </submittedName>
</protein>
<keyword evidence="3 6" id="KW-0732">Signal</keyword>
<evidence type="ECO:0000259" key="8">
    <source>
        <dbReference type="PROSITE" id="PS50234"/>
    </source>
</evidence>
<dbReference type="Pfam" id="PF17963">
    <property type="entry name" value="Big_9"/>
    <property type="match status" value="1"/>
</dbReference>
<proteinExistence type="predicted"/>
<dbReference type="InterPro" id="IPR002035">
    <property type="entry name" value="VWF_A"/>
</dbReference>
<gene>
    <name evidence="9" type="ORF">GA0070214_11522</name>
</gene>
<dbReference type="Pfam" id="PF25106">
    <property type="entry name" value="VWA_4"/>
    <property type="match status" value="1"/>
</dbReference>
<keyword evidence="2" id="KW-0964">Secreted</keyword>
<dbReference type="InterPro" id="IPR056861">
    <property type="entry name" value="HMCN1-like_VWA"/>
</dbReference>
<dbReference type="PANTHER" id="PTHR47763">
    <property type="entry name" value="ALPHA-PROTEIN KINASE VWKA"/>
    <property type="match status" value="1"/>
</dbReference>
<dbReference type="EMBL" id="FMCS01000015">
    <property type="protein sequence ID" value="SCF32764.1"/>
    <property type="molecule type" value="Genomic_DNA"/>
</dbReference>
<dbReference type="Gene3D" id="2.60.40.10">
    <property type="entry name" value="Immunoglobulins"/>
    <property type="match status" value="1"/>
</dbReference>
<evidence type="ECO:0000256" key="2">
    <source>
        <dbReference type="ARBA" id="ARBA00022525"/>
    </source>
</evidence>
<dbReference type="Gene3D" id="2.60.40.2810">
    <property type="match status" value="1"/>
</dbReference>
<dbReference type="InterPro" id="IPR037460">
    <property type="entry name" value="SEST-like"/>
</dbReference>
<evidence type="ECO:0000256" key="1">
    <source>
        <dbReference type="ARBA" id="ARBA00004613"/>
    </source>
</evidence>
<evidence type="ECO:0000256" key="4">
    <source>
        <dbReference type="PIRSR" id="PIRSR637460-1"/>
    </source>
</evidence>
<organism evidence="9 10">
    <name type="scientific">Micromonospora chaiyaphumensis</name>
    <dbReference type="NCBI Taxonomy" id="307119"/>
    <lineage>
        <taxon>Bacteria</taxon>
        <taxon>Bacillati</taxon>
        <taxon>Actinomycetota</taxon>
        <taxon>Actinomycetes</taxon>
        <taxon>Micromonosporales</taxon>
        <taxon>Micromonosporaceae</taxon>
        <taxon>Micromonospora</taxon>
    </lineage>
</organism>
<reference evidence="10" key="1">
    <citation type="submission" date="2016-06" db="EMBL/GenBank/DDBJ databases">
        <authorList>
            <person name="Varghese N."/>
            <person name="Submissions Spin"/>
        </authorList>
    </citation>
    <scope>NUCLEOTIDE SEQUENCE [LARGE SCALE GENOMIC DNA]</scope>
    <source>
        <strain evidence="10">DSM 45246</strain>
    </source>
</reference>
<dbReference type="InterPro" id="IPR036465">
    <property type="entry name" value="vWFA_dom_sf"/>
</dbReference>
<evidence type="ECO:0000256" key="6">
    <source>
        <dbReference type="SAM" id="SignalP"/>
    </source>
</evidence>
<evidence type="ECO:0000313" key="9">
    <source>
        <dbReference type="EMBL" id="SCF32764.1"/>
    </source>
</evidence>